<reference evidence="1 2" key="2">
    <citation type="journal article" date="2016" name="Genome Announc.">
        <title>Complete Genome Sequences of Two Interactive Moderate Thermophiles, Paenibacillus napthalenovorans 32O-Y and Paenibacillus sp. 32O-W.</title>
        <authorList>
            <person name="Butler R.R.III."/>
            <person name="Wang J."/>
            <person name="Stark B.C."/>
            <person name="Pombert J.F."/>
        </authorList>
    </citation>
    <scope>NUCLEOTIDE SEQUENCE [LARGE SCALE GENOMIC DNA]</scope>
    <source>
        <strain evidence="1 2">32O-Y</strain>
    </source>
</reference>
<dbReference type="Pfam" id="PF00395">
    <property type="entry name" value="SLH"/>
    <property type="match status" value="3"/>
</dbReference>
<dbReference type="PROSITE" id="PS51272">
    <property type="entry name" value="SLH"/>
    <property type="match status" value="3"/>
</dbReference>
<organism evidence="1 2">
    <name type="scientific">Paenibacillus naphthalenovorans</name>
    <dbReference type="NCBI Taxonomy" id="162209"/>
    <lineage>
        <taxon>Bacteria</taxon>
        <taxon>Bacillati</taxon>
        <taxon>Bacillota</taxon>
        <taxon>Bacilli</taxon>
        <taxon>Bacillales</taxon>
        <taxon>Paenibacillaceae</taxon>
        <taxon>Paenibacillus</taxon>
    </lineage>
</organism>
<keyword evidence="2" id="KW-1185">Reference proteome</keyword>
<dbReference type="PATRIC" id="fig|162209.4.peg.4447"/>
<evidence type="ECO:0000313" key="1">
    <source>
        <dbReference type="EMBL" id="ALS24497.1"/>
    </source>
</evidence>
<dbReference type="AlphaFoldDB" id="A0A0U2UR33"/>
<dbReference type="InterPro" id="IPR001119">
    <property type="entry name" value="SLH_dom"/>
</dbReference>
<dbReference type="EMBL" id="CP013652">
    <property type="protein sequence ID" value="ALS24497.1"/>
    <property type="molecule type" value="Genomic_DNA"/>
</dbReference>
<name>A0A0U2UR33_9BACL</name>
<reference evidence="2" key="1">
    <citation type="submission" date="2015-12" db="EMBL/GenBank/DDBJ databases">
        <title>Complete genome sequences of two moderately thermophilic Paenibacillus species.</title>
        <authorList>
            <person name="Butler R.III."/>
            <person name="Wang J."/>
            <person name="Stark B.C."/>
            <person name="Pombert J.-F."/>
        </authorList>
    </citation>
    <scope>NUCLEOTIDE SEQUENCE [LARGE SCALE GENOMIC DNA]</scope>
    <source>
        <strain evidence="2">32O-Y</strain>
    </source>
</reference>
<dbReference type="Proteomes" id="UP000061660">
    <property type="component" value="Chromosome"/>
</dbReference>
<dbReference type="KEGG" id="pnp:IJ22_42010"/>
<protein>
    <submittedName>
        <fullName evidence="1">SLH domain-containing protein</fullName>
    </submittedName>
</protein>
<evidence type="ECO:0000313" key="2">
    <source>
        <dbReference type="Proteomes" id="UP000061660"/>
    </source>
</evidence>
<gene>
    <name evidence="1" type="ORF">IJ22_42010</name>
</gene>
<accession>A0A0U2UR33</accession>
<proteinExistence type="predicted"/>
<dbReference type="OrthoDB" id="1805600at2"/>
<dbReference type="STRING" id="162209.IJ22_42010"/>
<sequence precursor="true">MKQMKKRFVSIFVIMAMLVSMMVPLTTAFAATTLKVKGFSINESSPTPVTSEYVDITVEVDNIDDSEIAGIYYEIENLSTNPGAPVENRTNKGNRSSAYEITFNNVQLTEGTNKITFFTGDVTRLASQPAYITFTPTTNITDLRFNQVPLDDNLMYPQDPTQTAYTITGKSPNATTIQGYLLGQSNPITAYRSSNGDFTFIPSRNGEFNMQAGDNIFKIVASNSTNSYTLTRKFVFNDGGPFLYDGAIQSAAPGSTPQKLVNDPLPQLDQTSAILTGKLKVDFETGSTTVTKYVYADIQVVNGPTTRVDFTGPSALPVLQTTSHYKIFDLGSVPLALPTNRKQTIIITFFTGTGLIGQVPQQVFHFNYYDPTAPYVTKVTKNLGNDALGVPIEVALNENGGNEINELPSEFFVYTTNVNPATGTVVANVAGTPTNFTATHVGTVGTEEKWKFQLSGIRDGNTTLSVVPNGDSNGRLDFPVTITSTPYVIPINFHNNMMIKNVALDTPACTVGGTPGAVCLQARIMNLPSTEYPNIEVAVNGRTTNLTAGDFPNNDSTMMLDLGAARTWSPALPAGESLIVEGRNTIKFSLRLNGTVVTTAQYEIFKFTLPTPAFAGDILPTPLEKFTKAQTPDKYVTNASEVSFTGMFTNADTIRLNVRKTDTQGNPVLTFDARSGPGWGYPASPASGQVQYLNINTSTGGFTTNPVSLPFNGDVVFEFLISNNTGITEIRTITISREPVPYRVILPQLIQVGNQQQAKVNGNFVDIKLEAENADSVIFGKNDVVRSKIDPADNKPYFYYRYQNLKSGNNTINFTVIRGTEQTKGSFVVNNVNTSIEGAQMLMPLQNKYKLFEGDLELTFPKDTKLMRNDPTAQQQYLTGDRKIFFGIANTKDGRVSKDYLSDASASFFLEEPTRKFRPISQLYWINAGYIKENDYMDTDKLKEALTGTGQDPYNVDGSSSNVRFYQKRTVNDLKDMVVPTKRGELTLKYDNSIREDSWKYVTVYQLDIFEDYRGMTTLAWKNIGGVVDPKKNTITVPIDHFGYFQVMYMYDSFNDITSHEWGRDTLDTLYSKGYMYNKSPALFVPNEPITRGEFATVLVKAFDLPLNYSGTQTFRDVPATGSTNPLYDYKYIETAARAGIVRGNAGGLFNPGSAITRQDAAVMIARAAELKLSSDTAKSIAALQKQFTDGSEIDFYASPSVEAVTKAGLIQGIENVLLTGQKKATYRFDPRQNFTRVQAAAVLERVLKQQKKLPK</sequence>